<evidence type="ECO:0000256" key="1">
    <source>
        <dbReference type="ARBA" id="ARBA00004123"/>
    </source>
</evidence>
<dbReference type="PANTHER" id="PTHR46837:SF10">
    <property type="entry name" value="OS05G0534600 PROTEIN"/>
    <property type="match status" value="1"/>
</dbReference>
<feature type="region of interest" description="Disordered" evidence="13">
    <location>
        <begin position="272"/>
        <end position="496"/>
    </location>
</feature>
<reference evidence="16" key="3">
    <citation type="submission" date="2018-08" db="UniProtKB">
        <authorList>
            <consortium name="EnsemblPlants"/>
        </authorList>
    </citation>
    <scope>IDENTIFICATION</scope>
    <source>
        <strain evidence="16">cv. Bd21</strain>
    </source>
</reference>
<keyword evidence="11" id="KW-0508">mRNA splicing</keyword>
<dbReference type="EnsemblPlants" id="KQK05212">
    <property type="protein sequence ID" value="KQK05212"/>
    <property type="gene ID" value="BRADI_2g18730v3"/>
</dbReference>
<dbReference type="PANTHER" id="PTHR46837">
    <property type="entry name" value="PROTEIN MLN51 HOMOLOG"/>
    <property type="match status" value="1"/>
</dbReference>
<name>I1HH79_BRADI</name>
<dbReference type="SMART" id="SM01044">
    <property type="entry name" value="Btz"/>
    <property type="match status" value="1"/>
</dbReference>
<keyword evidence="4" id="KW-0813">Transport</keyword>
<keyword evidence="7" id="KW-0509">mRNA transport</keyword>
<feature type="compositionally biased region" description="Low complexity" evidence="13">
    <location>
        <begin position="687"/>
        <end position="703"/>
    </location>
</feature>
<dbReference type="EMBL" id="CM000881">
    <property type="protein sequence ID" value="KQK05212.1"/>
    <property type="molecule type" value="Genomic_DNA"/>
</dbReference>
<feature type="compositionally biased region" description="Acidic residues" evidence="13">
    <location>
        <begin position="110"/>
        <end position="122"/>
    </location>
</feature>
<feature type="compositionally biased region" description="Polar residues" evidence="13">
    <location>
        <begin position="554"/>
        <end position="567"/>
    </location>
</feature>
<dbReference type="RefSeq" id="XP_003565997.2">
    <property type="nucleotide sequence ID" value="XM_003565949.3"/>
</dbReference>
<feature type="compositionally biased region" description="Acidic residues" evidence="13">
    <location>
        <begin position="81"/>
        <end position="97"/>
    </location>
</feature>
<dbReference type="KEGG" id="bdi:100839993"/>
<dbReference type="GeneID" id="100839993"/>
<evidence type="ECO:0000256" key="4">
    <source>
        <dbReference type="ARBA" id="ARBA00022448"/>
    </source>
</evidence>
<feature type="compositionally biased region" description="Polar residues" evidence="13">
    <location>
        <begin position="445"/>
        <end position="454"/>
    </location>
</feature>
<dbReference type="Proteomes" id="UP000008810">
    <property type="component" value="Chromosome 2"/>
</dbReference>
<feature type="compositionally biased region" description="Low complexity" evidence="13">
    <location>
        <begin position="291"/>
        <end position="305"/>
    </location>
</feature>
<evidence type="ECO:0000256" key="6">
    <source>
        <dbReference type="ARBA" id="ARBA00022664"/>
    </source>
</evidence>
<evidence type="ECO:0000256" key="3">
    <source>
        <dbReference type="ARBA" id="ARBA00009548"/>
    </source>
</evidence>
<dbReference type="ExpressionAtlas" id="I1HH79">
    <property type="expression patterns" value="baseline"/>
</dbReference>
<evidence type="ECO:0000256" key="9">
    <source>
        <dbReference type="ARBA" id="ARBA00022884"/>
    </source>
</evidence>
<dbReference type="AlphaFoldDB" id="I1HH79"/>
<dbReference type="Gramene" id="KQK05212">
    <property type="protein sequence ID" value="KQK05212"/>
    <property type="gene ID" value="BRADI_2g18730v3"/>
</dbReference>
<organism evidence="16">
    <name type="scientific">Brachypodium distachyon</name>
    <name type="common">Purple false brome</name>
    <name type="synonym">Trachynia distachya</name>
    <dbReference type="NCBI Taxonomy" id="15368"/>
    <lineage>
        <taxon>Eukaryota</taxon>
        <taxon>Viridiplantae</taxon>
        <taxon>Streptophyta</taxon>
        <taxon>Embryophyta</taxon>
        <taxon>Tracheophyta</taxon>
        <taxon>Spermatophyta</taxon>
        <taxon>Magnoliopsida</taxon>
        <taxon>Liliopsida</taxon>
        <taxon>Poales</taxon>
        <taxon>Poaceae</taxon>
        <taxon>BOP clade</taxon>
        <taxon>Pooideae</taxon>
        <taxon>Stipodae</taxon>
        <taxon>Brachypodieae</taxon>
        <taxon>Brachypodium</taxon>
    </lineage>
</organism>
<keyword evidence="5" id="KW-0963">Cytoplasm</keyword>
<keyword evidence="17" id="KW-1185">Reference proteome</keyword>
<feature type="compositionally biased region" description="Acidic residues" evidence="13">
    <location>
        <begin position="146"/>
        <end position="167"/>
    </location>
</feature>
<evidence type="ECO:0000256" key="10">
    <source>
        <dbReference type="ARBA" id="ARBA00023161"/>
    </source>
</evidence>
<evidence type="ECO:0000256" key="5">
    <source>
        <dbReference type="ARBA" id="ARBA00022490"/>
    </source>
</evidence>
<dbReference type="InterPro" id="IPR018545">
    <property type="entry name" value="Btz_dom"/>
</dbReference>
<proteinExistence type="inferred from homology"/>
<dbReference type="GO" id="GO:0008380">
    <property type="term" value="P:RNA splicing"/>
    <property type="evidence" value="ECO:0007669"/>
    <property type="project" value="UniProtKB-KW"/>
</dbReference>
<dbReference type="GO" id="GO:0003729">
    <property type="term" value="F:mRNA binding"/>
    <property type="evidence" value="ECO:0000318"/>
    <property type="project" value="GO_Central"/>
</dbReference>
<evidence type="ECO:0000256" key="13">
    <source>
        <dbReference type="SAM" id="MobiDB-lite"/>
    </source>
</evidence>
<evidence type="ECO:0000313" key="16">
    <source>
        <dbReference type="EnsemblPlants" id="KQK05212"/>
    </source>
</evidence>
<dbReference type="HOGENOM" id="CLU_016753_1_0_1"/>
<dbReference type="GO" id="GO:0051028">
    <property type="term" value="P:mRNA transport"/>
    <property type="evidence" value="ECO:0007669"/>
    <property type="project" value="UniProtKB-KW"/>
</dbReference>
<dbReference type="Pfam" id="PF09405">
    <property type="entry name" value="Btz"/>
    <property type="match status" value="1"/>
</dbReference>
<keyword evidence="10" id="KW-0866">Nonsense-mediated mRNA decay</keyword>
<evidence type="ECO:0000313" key="17">
    <source>
        <dbReference type="Proteomes" id="UP000008810"/>
    </source>
</evidence>
<reference evidence="15" key="2">
    <citation type="submission" date="2017-06" db="EMBL/GenBank/DDBJ databases">
        <title>WGS assembly of Brachypodium distachyon.</title>
        <authorList>
            <consortium name="The International Brachypodium Initiative"/>
            <person name="Lucas S."/>
            <person name="Harmon-Smith M."/>
            <person name="Lail K."/>
            <person name="Tice H."/>
            <person name="Grimwood J."/>
            <person name="Bruce D."/>
            <person name="Barry K."/>
            <person name="Shu S."/>
            <person name="Lindquist E."/>
            <person name="Wang M."/>
            <person name="Pitluck S."/>
            <person name="Vogel J.P."/>
            <person name="Garvin D.F."/>
            <person name="Mockler T.C."/>
            <person name="Schmutz J."/>
            <person name="Rokhsar D."/>
            <person name="Bevan M.W."/>
        </authorList>
    </citation>
    <scope>NUCLEOTIDE SEQUENCE</scope>
    <source>
        <strain evidence="15">Bd21</strain>
    </source>
</reference>
<dbReference type="GO" id="GO:0035145">
    <property type="term" value="C:exon-exon junction complex"/>
    <property type="evidence" value="ECO:0007669"/>
    <property type="project" value="InterPro"/>
</dbReference>
<feature type="compositionally biased region" description="Basic residues" evidence="13">
    <location>
        <begin position="385"/>
        <end position="395"/>
    </location>
</feature>
<keyword evidence="12" id="KW-0539">Nucleus</keyword>
<dbReference type="eggNOG" id="ENOG502QSS9">
    <property type="taxonomic scope" value="Eukaryota"/>
</dbReference>
<comment type="similarity">
    <text evidence="3">Belongs to the CASC3 family.</text>
</comment>
<feature type="domain" description="Btz" evidence="14">
    <location>
        <begin position="185"/>
        <end position="285"/>
    </location>
</feature>
<gene>
    <name evidence="16" type="primary">LOC100839993</name>
    <name evidence="15" type="ORF">BRADI_2g18730v3</name>
</gene>
<evidence type="ECO:0000256" key="12">
    <source>
        <dbReference type="ARBA" id="ARBA00023242"/>
    </source>
</evidence>
<feature type="compositionally biased region" description="Low complexity" evidence="13">
    <location>
        <begin position="47"/>
        <end position="65"/>
    </location>
</feature>
<protein>
    <recommendedName>
        <fullName evidence="14">Btz domain-containing protein</fullName>
    </recommendedName>
</protein>
<feature type="compositionally biased region" description="Low complexity" evidence="13">
    <location>
        <begin position="482"/>
        <end position="496"/>
    </location>
</feature>
<dbReference type="OMA" id="EDQAWVH"/>
<evidence type="ECO:0000259" key="14">
    <source>
        <dbReference type="SMART" id="SM01044"/>
    </source>
</evidence>
<keyword evidence="9" id="KW-0694">RNA-binding</keyword>
<keyword evidence="6" id="KW-0507">mRNA processing</keyword>
<dbReference type="STRING" id="15368.I1HH79"/>
<comment type="subcellular location">
    <subcellularLocation>
        <location evidence="2">Cytoplasm</location>
    </subcellularLocation>
    <subcellularLocation>
        <location evidence="1">Nucleus</location>
    </subcellularLocation>
</comment>
<dbReference type="GO" id="GO:0000184">
    <property type="term" value="P:nuclear-transcribed mRNA catabolic process, nonsense-mediated decay"/>
    <property type="evidence" value="ECO:0007669"/>
    <property type="project" value="UniProtKB-KW"/>
</dbReference>
<evidence type="ECO:0000256" key="11">
    <source>
        <dbReference type="ARBA" id="ARBA00023187"/>
    </source>
</evidence>
<dbReference type="OrthoDB" id="660348at2759"/>
<accession>I1HH79</accession>
<evidence type="ECO:0000256" key="2">
    <source>
        <dbReference type="ARBA" id="ARBA00004496"/>
    </source>
</evidence>
<feature type="region of interest" description="Disordered" evidence="13">
    <location>
        <begin position="685"/>
        <end position="715"/>
    </location>
</feature>
<feature type="region of interest" description="Disordered" evidence="13">
    <location>
        <begin position="731"/>
        <end position="751"/>
    </location>
</feature>
<reference evidence="15 16" key="1">
    <citation type="journal article" date="2010" name="Nature">
        <title>Genome sequencing and analysis of the model grass Brachypodium distachyon.</title>
        <authorList>
            <consortium name="International Brachypodium Initiative"/>
        </authorList>
    </citation>
    <scope>NUCLEOTIDE SEQUENCE [LARGE SCALE GENOMIC DNA]</scope>
    <source>
        <strain evidence="15">Bd21</strain>
        <strain evidence="16">cv. Bd21</strain>
    </source>
</reference>
<dbReference type="InterPro" id="IPR044796">
    <property type="entry name" value="MLN51_plant"/>
</dbReference>
<feature type="region of interest" description="Disordered" evidence="13">
    <location>
        <begin position="1"/>
        <end position="169"/>
    </location>
</feature>
<keyword evidence="8" id="KW-0810">Translation regulation</keyword>
<feature type="compositionally biased region" description="Basic and acidic residues" evidence="13">
    <location>
        <begin position="1"/>
        <end position="10"/>
    </location>
</feature>
<feature type="region of interest" description="Disordered" evidence="13">
    <location>
        <begin position="184"/>
        <end position="211"/>
    </location>
</feature>
<dbReference type="GO" id="GO:0006397">
    <property type="term" value="P:mRNA processing"/>
    <property type="evidence" value="ECO:0007669"/>
    <property type="project" value="UniProtKB-KW"/>
</dbReference>
<dbReference type="GO" id="GO:0006417">
    <property type="term" value="P:regulation of translation"/>
    <property type="evidence" value="ECO:0007669"/>
    <property type="project" value="UniProtKB-KW"/>
</dbReference>
<dbReference type="GO" id="GO:0005737">
    <property type="term" value="C:cytoplasm"/>
    <property type="evidence" value="ECO:0007669"/>
    <property type="project" value="UniProtKB-SubCell"/>
</dbReference>
<sequence length="751" mass="81823">MASGKGDRFSPSHPLPLPVHTQREPEPEEEEHIEKAFQIPPSPPLNPSSLAPDSPDPSSDLGDLSRLASMADKETKLDPEGAVEVEQEEDYESDLDDAPLPAVRRRAAASDEEEGEDSEEDGGLPLPRRKAGSDEESDGQGAAEVYDQELYEEEEDEGGYEEYEEDFEQGRGGVVAAEVVVAPTEAEGVKEGGEAGETAAGEEVEGKKESEPFAVPTTGAFYMHDDRFQEARGRGRGRRMLSNRKLWPKEEQEWVHDRFDEMHPRDYNNGNIRNLRGRFRGRGGGPGGRTRGVSRGNFRGGNRSRSQYHDGNQNYCYVPKGSHISHDNTKNSRQALPENVKTRAPKPSQAHNDDVNNFDVVPKESRTYYADSRNQPSHKNTPRVIRGRGSKRYQPRWRSTTELSSEQNNKSQNPENASSNANLGKQQPQNSNSSRPGQGLAIKQSFASNLNSASPPFYPSRPPHRELPAGPSVGLGEAGTGSPALHSSPSSSNSQFPIATNQVIRDSVQSSHPVVQQWSVQSSTQSTPRMPGQMFCARIGISDEMPSSTQAVSTVTTEDTGISSPRGSNKVIPRMTVKGHHGGQGEEHAPFLYGRGQVLGATGSFSLGDQGFHGTPALFPVMQFGGQHPGRPGVPSIGMALPGFVSHQQLGLSNSEMAWLPILAGSSGGLGATYGSPYIAMDGNYYSRPSEQESSSVSPREPSAVNAPSQLKSPEITELVNDELIQHRVVNDELSQRRNKPRRYSEMNFGQ</sequence>
<feature type="region of interest" description="Disordered" evidence="13">
    <location>
        <begin position="554"/>
        <end position="573"/>
    </location>
</feature>
<feature type="compositionally biased region" description="Polar residues" evidence="13">
    <location>
        <begin position="397"/>
        <end position="436"/>
    </location>
</feature>
<evidence type="ECO:0000256" key="8">
    <source>
        <dbReference type="ARBA" id="ARBA00022845"/>
    </source>
</evidence>
<evidence type="ECO:0000256" key="7">
    <source>
        <dbReference type="ARBA" id="ARBA00022816"/>
    </source>
</evidence>
<evidence type="ECO:0000313" key="15">
    <source>
        <dbReference type="EMBL" id="KQK05212.1"/>
    </source>
</evidence>